<evidence type="ECO:0000313" key="1">
    <source>
        <dbReference type="EMBL" id="ABC38389.1"/>
    </source>
</evidence>
<organism evidence="1 2">
    <name type="scientific">Burkholderia thailandensis (strain ATCC 700388 / DSM 13276 / CCUG 48851 / CIP 106301 / E264)</name>
    <dbReference type="NCBI Taxonomy" id="271848"/>
    <lineage>
        <taxon>Bacteria</taxon>
        <taxon>Pseudomonadati</taxon>
        <taxon>Pseudomonadota</taxon>
        <taxon>Betaproteobacteria</taxon>
        <taxon>Burkholderiales</taxon>
        <taxon>Burkholderiaceae</taxon>
        <taxon>Burkholderia</taxon>
        <taxon>pseudomallei group</taxon>
    </lineage>
</organism>
<protein>
    <submittedName>
        <fullName evidence="1">Uncharacterized protein</fullName>
    </submittedName>
</protein>
<proteinExistence type="predicted"/>
<reference evidence="1 2" key="1">
    <citation type="journal article" date="2005" name="BMC Genomics">
        <title>Bacterial genome adaptation to niches: divergence of the potential virulence genes in three Burkholderia species of different survival strategies.</title>
        <authorList>
            <person name="Kim H.S."/>
            <person name="Schell M.A."/>
            <person name="Yu Y."/>
            <person name="Ulrich R.L."/>
            <person name="Sarria S.H."/>
            <person name="Nierman W.C."/>
            <person name="DeShazer D."/>
        </authorList>
    </citation>
    <scope>NUCLEOTIDE SEQUENCE [LARGE SCALE GENOMIC DNA]</scope>
    <source>
        <strain evidence="2">ATCC 700388 / DSM 13276 / CCUG 48851 / CIP 106301 / E264</strain>
    </source>
</reference>
<evidence type="ECO:0000313" key="2">
    <source>
        <dbReference type="Proteomes" id="UP000001930"/>
    </source>
</evidence>
<keyword evidence="2" id="KW-1185">Reference proteome</keyword>
<accession>Q2SZ61</accession>
<dbReference type="Proteomes" id="UP000001930">
    <property type="component" value="Chromosome I"/>
</dbReference>
<sequence>MSARIAAWPGMPRAARGMHRGRAAHVTLAHA</sequence>
<dbReference type="AlphaFoldDB" id="Q2SZ61"/>
<name>Q2SZ61_BURTA</name>
<dbReference type="EMBL" id="CP000086">
    <property type="protein sequence ID" value="ABC38389.1"/>
    <property type="molecule type" value="Genomic_DNA"/>
</dbReference>
<dbReference type="HOGENOM" id="CLU_3395601_0_0_4"/>
<dbReference type="KEGG" id="bte:BTH_I1241"/>
<gene>
    <name evidence="1" type="ordered locus">BTH_I1241</name>
</gene>